<accession>A0ABZ0S5H4</accession>
<evidence type="ECO:0000256" key="9">
    <source>
        <dbReference type="SAM" id="MobiDB-lite"/>
    </source>
</evidence>
<gene>
    <name evidence="14" type="primary">cheA_1</name>
    <name evidence="14" type="ORF">Thiowin_00719</name>
</gene>
<keyword evidence="6" id="KW-0902">Two-component regulatory system</keyword>
<dbReference type="Gene3D" id="3.30.565.10">
    <property type="entry name" value="Histidine kinase-like ATPase, C-terminal domain"/>
    <property type="match status" value="1"/>
</dbReference>
<name>A0ABZ0S5H4_9GAMM</name>
<dbReference type="EMBL" id="CP121472">
    <property type="protein sequence ID" value="WPL15802.1"/>
    <property type="molecule type" value="Genomic_DNA"/>
</dbReference>
<dbReference type="SUPFAM" id="SSF55874">
    <property type="entry name" value="ATPase domain of HSP90 chaperone/DNA topoisomerase II/histidine kinase"/>
    <property type="match status" value="1"/>
</dbReference>
<dbReference type="Pfam" id="PF02518">
    <property type="entry name" value="HATPase_c"/>
    <property type="match status" value="1"/>
</dbReference>
<dbReference type="InterPro" id="IPR037006">
    <property type="entry name" value="CheA-like_homodim_sf"/>
</dbReference>
<keyword evidence="4 14" id="KW-0808">Transferase</keyword>
<dbReference type="PROSITE" id="PS50851">
    <property type="entry name" value="CHEW"/>
    <property type="match status" value="1"/>
</dbReference>
<feature type="domain" description="Histidine kinase" evidence="10">
    <location>
        <begin position="267"/>
        <end position="467"/>
    </location>
</feature>
<evidence type="ECO:0000256" key="2">
    <source>
        <dbReference type="ARBA" id="ARBA00012438"/>
    </source>
</evidence>
<dbReference type="Proteomes" id="UP001432180">
    <property type="component" value="Chromosome"/>
</dbReference>
<dbReference type="InterPro" id="IPR011006">
    <property type="entry name" value="CheY-like_superfamily"/>
</dbReference>
<organism evidence="14 15">
    <name type="scientific">Thiorhodovibrio winogradskyi</name>
    <dbReference type="NCBI Taxonomy" id="77007"/>
    <lineage>
        <taxon>Bacteria</taxon>
        <taxon>Pseudomonadati</taxon>
        <taxon>Pseudomonadota</taxon>
        <taxon>Gammaproteobacteria</taxon>
        <taxon>Chromatiales</taxon>
        <taxon>Chromatiaceae</taxon>
        <taxon>Thiorhodovibrio</taxon>
    </lineage>
</organism>
<dbReference type="SUPFAM" id="SSF47226">
    <property type="entry name" value="Histidine-containing phosphotransfer domain, HPT domain"/>
    <property type="match status" value="1"/>
</dbReference>
<evidence type="ECO:0000313" key="15">
    <source>
        <dbReference type="Proteomes" id="UP001432180"/>
    </source>
</evidence>
<feature type="compositionally biased region" description="Polar residues" evidence="9">
    <location>
        <begin position="184"/>
        <end position="202"/>
    </location>
</feature>
<dbReference type="Pfam" id="PF00072">
    <property type="entry name" value="Response_reg"/>
    <property type="match status" value="1"/>
</dbReference>
<dbReference type="Gene3D" id="1.20.120.160">
    <property type="entry name" value="HPT domain"/>
    <property type="match status" value="1"/>
</dbReference>
<dbReference type="InterPro" id="IPR005467">
    <property type="entry name" value="His_kinase_dom"/>
</dbReference>
<feature type="domain" description="HPt" evidence="13">
    <location>
        <begin position="1"/>
        <end position="110"/>
    </location>
</feature>
<dbReference type="SMART" id="SM00387">
    <property type="entry name" value="HATPase_c"/>
    <property type="match status" value="1"/>
</dbReference>
<evidence type="ECO:0000259" key="11">
    <source>
        <dbReference type="PROSITE" id="PS50110"/>
    </source>
</evidence>
<feature type="domain" description="Response regulatory" evidence="11">
    <location>
        <begin position="631"/>
        <end position="747"/>
    </location>
</feature>
<evidence type="ECO:0000259" key="10">
    <source>
        <dbReference type="PROSITE" id="PS50109"/>
    </source>
</evidence>
<feature type="modified residue" description="Phosphohistidine" evidence="7">
    <location>
        <position position="50"/>
    </location>
</feature>
<reference evidence="14 15" key="1">
    <citation type="journal article" date="2023" name="Microorganisms">
        <title>Thiorhodovibrio frisius and Trv. litoralis spp. nov., Two Novel Members from a Clade of Fastidious Purple Sulfur Bacteria That Exhibit Unique Red-Shifted Light-Harvesting Capabilities.</title>
        <authorList>
            <person name="Methner A."/>
            <person name="Kuzyk S.B."/>
            <person name="Petersen J."/>
            <person name="Bauer S."/>
            <person name="Brinkmann H."/>
            <person name="Sichau K."/>
            <person name="Wanner G."/>
            <person name="Wolf J."/>
            <person name="Neumann-Schaal M."/>
            <person name="Henke P."/>
            <person name="Tank M."/>
            <person name="Sproer C."/>
            <person name="Bunk B."/>
            <person name="Overmann J."/>
        </authorList>
    </citation>
    <scope>NUCLEOTIDE SEQUENCE [LARGE SCALE GENOMIC DNA]</scope>
    <source>
        <strain evidence="14 15">DSM 6702</strain>
    </source>
</reference>
<dbReference type="SUPFAM" id="SSF50341">
    <property type="entry name" value="CheW-like"/>
    <property type="match status" value="1"/>
</dbReference>
<dbReference type="Gene3D" id="2.30.30.40">
    <property type="entry name" value="SH3 Domains"/>
    <property type="match status" value="1"/>
</dbReference>
<evidence type="ECO:0000256" key="3">
    <source>
        <dbReference type="ARBA" id="ARBA00022553"/>
    </source>
</evidence>
<dbReference type="InterPro" id="IPR004358">
    <property type="entry name" value="Sig_transdc_His_kin-like_C"/>
</dbReference>
<evidence type="ECO:0000256" key="6">
    <source>
        <dbReference type="ARBA" id="ARBA00023012"/>
    </source>
</evidence>
<dbReference type="SUPFAM" id="SSF52172">
    <property type="entry name" value="CheY-like"/>
    <property type="match status" value="1"/>
</dbReference>
<dbReference type="InterPro" id="IPR008207">
    <property type="entry name" value="Sig_transdc_His_kin_Hpt_dom"/>
</dbReference>
<comment type="catalytic activity">
    <reaction evidence="1">
        <text>ATP + protein L-histidine = ADP + protein N-phospho-L-histidine.</text>
        <dbReference type="EC" id="2.7.13.3"/>
    </reaction>
</comment>
<sequence>MAIDRSKFIGRFVEEAREHLARLDRGLADLTQNPGRVSQTEIDALFRSAHTIKGSARMLRLTPICDTAHALEDLLGALRGRQLQLDEHLGALVQQGLDAIANAVEQLDRQPDPDALPPPDGELCAALSAAAKGADPGPPAGQPGSQSSEQARERATEQAMTPQPDPAPTATATATQAAATTTTEPSRPTGTEPSASGLSGSDSLRVRIDQLDGLLRLMGEIIAHHERLRQHPDEARRLARLAEPGITPACEAFARQLRDDVQTQDGLIRELHDRALALRMLPLSMLFEPAARNLRELARSLGKTVRCTIKGDSIALDRQLIDQLAEPLLHLLRNAVDHGLEPPDERLAAGKPANGWVRLEARRDGRWVDITISDDGRGIDLARVRDKAIRKGLLSAEQAATASDSEIVDLIFTPGFSTTALITDISGRGVGMDVVKSSVLDRLRGSIQVDNRPGQGTRFRLRLPLSLAMTRVLLIEAGGERLGFLAQHVAEILRVSRENLLEVAERRAVILRNEFVPVMSLAELLDPGFATTPAAAPAATPEVLLVILRVGQEKLALEVDALQDERDLVVKPVPEHLRHLHLISGFVSSGALAVVSLLQAPALLDLAARARGQSVRAGAKAAAEAGERASRLLVVDDSLNTREIEKDVLEAQGYRVTLAEDGIDGLHKAMRDPFDAVLTDVEMPRMDGFTLTERLRALDAYQATPIIIVTSREKEEDRQRGLRVGADAYIVKGDFDQSNLIATLRALLG</sequence>
<dbReference type="InterPro" id="IPR036890">
    <property type="entry name" value="HATPase_C_sf"/>
</dbReference>
<feature type="modified residue" description="4-aspartylphosphate" evidence="8">
    <location>
        <position position="680"/>
    </location>
</feature>
<dbReference type="CDD" id="cd00088">
    <property type="entry name" value="HPT"/>
    <property type="match status" value="1"/>
</dbReference>
<dbReference type="Pfam" id="PF02895">
    <property type="entry name" value="H-kinase_dim"/>
    <property type="match status" value="1"/>
</dbReference>
<evidence type="ECO:0000259" key="13">
    <source>
        <dbReference type="PROSITE" id="PS50894"/>
    </source>
</evidence>
<dbReference type="InterPro" id="IPR036061">
    <property type="entry name" value="CheW-like_dom_sf"/>
</dbReference>
<evidence type="ECO:0000313" key="14">
    <source>
        <dbReference type="EMBL" id="WPL15802.1"/>
    </source>
</evidence>
<dbReference type="SMART" id="SM00073">
    <property type="entry name" value="HPT"/>
    <property type="match status" value="1"/>
</dbReference>
<dbReference type="Gene3D" id="1.10.287.560">
    <property type="entry name" value="Histidine kinase CheA-like, homodimeric domain"/>
    <property type="match status" value="1"/>
</dbReference>
<dbReference type="InterPro" id="IPR002545">
    <property type="entry name" value="CheW-lke_dom"/>
</dbReference>
<dbReference type="Gene3D" id="3.40.50.2300">
    <property type="match status" value="1"/>
</dbReference>
<evidence type="ECO:0000256" key="5">
    <source>
        <dbReference type="ARBA" id="ARBA00022777"/>
    </source>
</evidence>
<evidence type="ECO:0000256" key="4">
    <source>
        <dbReference type="ARBA" id="ARBA00022679"/>
    </source>
</evidence>
<dbReference type="EC" id="2.7.13.3" evidence="2"/>
<dbReference type="PANTHER" id="PTHR43395:SF1">
    <property type="entry name" value="CHEMOTAXIS PROTEIN CHEA"/>
    <property type="match status" value="1"/>
</dbReference>
<feature type="region of interest" description="Disordered" evidence="9">
    <location>
        <begin position="131"/>
        <end position="202"/>
    </location>
</feature>
<evidence type="ECO:0000256" key="1">
    <source>
        <dbReference type="ARBA" id="ARBA00000085"/>
    </source>
</evidence>
<feature type="compositionally biased region" description="Low complexity" evidence="9">
    <location>
        <begin position="158"/>
        <end position="183"/>
    </location>
</feature>
<feature type="domain" description="CheW-like" evidence="12">
    <location>
        <begin position="469"/>
        <end position="609"/>
    </location>
</feature>
<keyword evidence="5" id="KW-0418">Kinase</keyword>
<dbReference type="Pfam" id="PF01627">
    <property type="entry name" value="Hpt"/>
    <property type="match status" value="1"/>
</dbReference>
<dbReference type="InterPro" id="IPR003594">
    <property type="entry name" value="HATPase_dom"/>
</dbReference>
<proteinExistence type="predicted"/>
<evidence type="ECO:0000259" key="12">
    <source>
        <dbReference type="PROSITE" id="PS50851"/>
    </source>
</evidence>
<dbReference type="PROSITE" id="PS50110">
    <property type="entry name" value="RESPONSE_REGULATORY"/>
    <property type="match status" value="1"/>
</dbReference>
<dbReference type="Pfam" id="PF01584">
    <property type="entry name" value="CheW"/>
    <property type="match status" value="1"/>
</dbReference>
<dbReference type="PROSITE" id="PS50894">
    <property type="entry name" value="HPT"/>
    <property type="match status" value="1"/>
</dbReference>
<dbReference type="InterPro" id="IPR004105">
    <property type="entry name" value="CheA-like_dim"/>
</dbReference>
<dbReference type="InterPro" id="IPR036641">
    <property type="entry name" value="HPT_dom_sf"/>
</dbReference>
<dbReference type="InterPro" id="IPR001789">
    <property type="entry name" value="Sig_transdc_resp-reg_receiver"/>
</dbReference>
<keyword evidence="15" id="KW-1185">Reference proteome</keyword>
<evidence type="ECO:0000256" key="8">
    <source>
        <dbReference type="PROSITE-ProRule" id="PRU00169"/>
    </source>
</evidence>
<dbReference type="PANTHER" id="PTHR43395">
    <property type="entry name" value="SENSOR HISTIDINE KINASE CHEA"/>
    <property type="match status" value="1"/>
</dbReference>
<protein>
    <recommendedName>
        <fullName evidence="2">histidine kinase</fullName>
        <ecNumber evidence="2">2.7.13.3</ecNumber>
    </recommendedName>
</protein>
<dbReference type="GO" id="GO:0004673">
    <property type="term" value="F:protein histidine kinase activity"/>
    <property type="evidence" value="ECO:0007669"/>
    <property type="project" value="UniProtKB-EC"/>
</dbReference>
<evidence type="ECO:0000256" key="7">
    <source>
        <dbReference type="PROSITE-ProRule" id="PRU00110"/>
    </source>
</evidence>
<dbReference type="InterPro" id="IPR051315">
    <property type="entry name" value="Bact_Chemotaxis_CheA"/>
</dbReference>
<dbReference type="SMART" id="SM01231">
    <property type="entry name" value="H-kinase_dim"/>
    <property type="match status" value="1"/>
</dbReference>
<dbReference type="RefSeq" id="WP_328986351.1">
    <property type="nucleotide sequence ID" value="NZ_CP121472.1"/>
</dbReference>
<dbReference type="SMART" id="SM00260">
    <property type="entry name" value="CheW"/>
    <property type="match status" value="1"/>
</dbReference>
<dbReference type="SMART" id="SM00448">
    <property type="entry name" value="REC"/>
    <property type="match status" value="1"/>
</dbReference>
<keyword evidence="3 8" id="KW-0597">Phosphoprotein</keyword>
<dbReference type="PROSITE" id="PS50109">
    <property type="entry name" value="HIS_KIN"/>
    <property type="match status" value="1"/>
</dbReference>
<dbReference type="PRINTS" id="PR00344">
    <property type="entry name" value="BCTRLSENSOR"/>
</dbReference>